<dbReference type="Proteomes" id="UP000502823">
    <property type="component" value="Unassembled WGS sequence"/>
</dbReference>
<name>A0A6L2PCU9_COPFO</name>
<dbReference type="GO" id="GO:0004364">
    <property type="term" value="F:glutathione transferase activity"/>
    <property type="evidence" value="ECO:0007669"/>
    <property type="project" value="UniProtKB-EC"/>
</dbReference>
<feature type="domain" description="GST N-terminal" evidence="5">
    <location>
        <begin position="1"/>
        <end position="48"/>
    </location>
</feature>
<dbReference type="AlphaFoldDB" id="A0A6L2PCU9"/>
<comment type="similarity">
    <text evidence="3">Belongs to the GST superfamily. Sigma family.</text>
</comment>
<dbReference type="EMBL" id="BLKM01007315">
    <property type="protein sequence ID" value="GFG30359.1"/>
    <property type="molecule type" value="Genomic_DNA"/>
</dbReference>
<evidence type="ECO:0000256" key="4">
    <source>
        <dbReference type="ARBA" id="ARBA00047960"/>
    </source>
</evidence>
<dbReference type="InParanoid" id="A0A6L2PCU9"/>
<comment type="caution">
    <text evidence="6">The sequence shown here is derived from an EMBL/GenBank/DDBJ whole genome shotgun (WGS) entry which is preliminary data.</text>
</comment>
<dbReference type="SUPFAM" id="SSF52833">
    <property type="entry name" value="Thioredoxin-like"/>
    <property type="match status" value="1"/>
</dbReference>
<protein>
    <recommendedName>
        <fullName evidence="1">glutathione transferase</fullName>
        <ecNumber evidence="1">2.5.1.18</ecNumber>
    </recommendedName>
</protein>
<dbReference type="EC" id="2.5.1.18" evidence="1"/>
<dbReference type="Gene3D" id="1.20.1050.130">
    <property type="match status" value="1"/>
</dbReference>
<evidence type="ECO:0000256" key="2">
    <source>
        <dbReference type="ARBA" id="ARBA00022679"/>
    </source>
</evidence>
<accession>A0A6L2PCU9</accession>
<dbReference type="PANTHER" id="PTHR11571">
    <property type="entry name" value="GLUTATHIONE S-TRANSFERASE"/>
    <property type="match status" value="1"/>
</dbReference>
<proteinExistence type="inferred from homology"/>
<evidence type="ECO:0000259" key="5">
    <source>
        <dbReference type="PROSITE" id="PS50404"/>
    </source>
</evidence>
<sequence>MARVHHVFMTAFTATPFGQTPVLEINGKQTHQSAAICRFLAEKFGLNGSNDWEDLEVDAIVDTFTDFRQCKNVVLEVE</sequence>
<evidence type="ECO:0000256" key="1">
    <source>
        <dbReference type="ARBA" id="ARBA00012452"/>
    </source>
</evidence>
<evidence type="ECO:0000256" key="3">
    <source>
        <dbReference type="ARBA" id="ARBA00038317"/>
    </source>
</evidence>
<dbReference type="InterPro" id="IPR050213">
    <property type="entry name" value="GST_superfamily"/>
</dbReference>
<comment type="catalytic activity">
    <reaction evidence="4">
        <text>RX + glutathione = an S-substituted glutathione + a halide anion + H(+)</text>
        <dbReference type="Rhea" id="RHEA:16437"/>
        <dbReference type="ChEBI" id="CHEBI:15378"/>
        <dbReference type="ChEBI" id="CHEBI:16042"/>
        <dbReference type="ChEBI" id="CHEBI:17792"/>
        <dbReference type="ChEBI" id="CHEBI:57925"/>
        <dbReference type="ChEBI" id="CHEBI:90779"/>
        <dbReference type="EC" id="2.5.1.18"/>
    </reaction>
</comment>
<gene>
    <name evidence="6" type="ORF">Cfor_10068</name>
</gene>
<organism evidence="6 7">
    <name type="scientific">Coptotermes formosanus</name>
    <name type="common">Formosan subterranean termite</name>
    <dbReference type="NCBI Taxonomy" id="36987"/>
    <lineage>
        <taxon>Eukaryota</taxon>
        <taxon>Metazoa</taxon>
        <taxon>Ecdysozoa</taxon>
        <taxon>Arthropoda</taxon>
        <taxon>Hexapoda</taxon>
        <taxon>Insecta</taxon>
        <taxon>Pterygota</taxon>
        <taxon>Neoptera</taxon>
        <taxon>Polyneoptera</taxon>
        <taxon>Dictyoptera</taxon>
        <taxon>Blattodea</taxon>
        <taxon>Blattoidea</taxon>
        <taxon>Termitoidae</taxon>
        <taxon>Rhinotermitidae</taxon>
        <taxon>Coptotermes</taxon>
    </lineage>
</organism>
<dbReference type="PROSITE" id="PS50404">
    <property type="entry name" value="GST_NTER"/>
    <property type="match status" value="1"/>
</dbReference>
<dbReference type="InterPro" id="IPR004045">
    <property type="entry name" value="Glutathione_S-Trfase_N"/>
</dbReference>
<keyword evidence="7" id="KW-1185">Reference proteome</keyword>
<keyword evidence="2" id="KW-0808">Transferase</keyword>
<evidence type="ECO:0000313" key="7">
    <source>
        <dbReference type="Proteomes" id="UP000502823"/>
    </source>
</evidence>
<dbReference type="OrthoDB" id="414243at2759"/>
<dbReference type="PANTHER" id="PTHR11571:SF224">
    <property type="entry name" value="HEMATOPOIETIC PROSTAGLANDIN D SYNTHASE"/>
    <property type="match status" value="1"/>
</dbReference>
<dbReference type="InterPro" id="IPR036249">
    <property type="entry name" value="Thioredoxin-like_sf"/>
</dbReference>
<evidence type="ECO:0000313" key="6">
    <source>
        <dbReference type="EMBL" id="GFG30359.1"/>
    </source>
</evidence>
<dbReference type="Pfam" id="PF13417">
    <property type="entry name" value="GST_N_3"/>
    <property type="match status" value="1"/>
</dbReference>
<reference evidence="7" key="1">
    <citation type="submission" date="2020-01" db="EMBL/GenBank/DDBJ databases">
        <title>Draft genome sequence of the Termite Coptotermes fromosanus.</title>
        <authorList>
            <person name="Itakura S."/>
            <person name="Yosikawa Y."/>
            <person name="Umezawa K."/>
        </authorList>
    </citation>
    <scope>NUCLEOTIDE SEQUENCE [LARGE SCALE GENOMIC DNA]</scope>
</reference>
<dbReference type="GO" id="GO:0006749">
    <property type="term" value="P:glutathione metabolic process"/>
    <property type="evidence" value="ECO:0007669"/>
    <property type="project" value="TreeGrafter"/>
</dbReference>